<dbReference type="STRING" id="1763535.LPB072_11665"/>
<keyword evidence="1" id="KW-1133">Transmembrane helix</keyword>
<protein>
    <recommendedName>
        <fullName evidence="6">Integrating conjugative element protein</fullName>
    </recommendedName>
</protein>
<organism evidence="2 5">
    <name type="scientific">Hydrogenophaga crassostreae</name>
    <dbReference type="NCBI Taxonomy" id="1763535"/>
    <lineage>
        <taxon>Bacteria</taxon>
        <taxon>Pseudomonadati</taxon>
        <taxon>Pseudomonadota</taxon>
        <taxon>Betaproteobacteria</taxon>
        <taxon>Burkholderiales</taxon>
        <taxon>Comamonadaceae</taxon>
        <taxon>Hydrogenophaga</taxon>
    </lineage>
</organism>
<dbReference type="AlphaFoldDB" id="A0A163CER2"/>
<evidence type="ECO:0000313" key="5">
    <source>
        <dbReference type="Proteomes" id="UP000185680"/>
    </source>
</evidence>
<keyword evidence="4" id="KW-1185">Reference proteome</keyword>
<name>A0A163CER2_9BURK</name>
<keyword evidence="1" id="KW-0812">Transmembrane</keyword>
<evidence type="ECO:0000313" key="4">
    <source>
        <dbReference type="Proteomes" id="UP000185657"/>
    </source>
</evidence>
<evidence type="ECO:0000313" key="2">
    <source>
        <dbReference type="EMBL" id="AOW13411.1"/>
    </source>
</evidence>
<dbReference type="EMBL" id="LVWD01000013">
    <property type="protein sequence ID" value="OAD41698.1"/>
    <property type="molecule type" value="Genomic_DNA"/>
</dbReference>
<dbReference type="KEGG" id="hyl:LPB072_11665"/>
<gene>
    <name evidence="2" type="ORF">LPB072_11665</name>
    <name evidence="3" type="ORF">LPB72_10285</name>
</gene>
<dbReference type="InterPro" id="IPR021676">
    <property type="entry name" value="DUF3262"/>
</dbReference>
<keyword evidence="1" id="KW-0472">Membrane</keyword>
<evidence type="ECO:0008006" key="6">
    <source>
        <dbReference type="Google" id="ProtNLM"/>
    </source>
</evidence>
<proteinExistence type="predicted"/>
<evidence type="ECO:0000313" key="3">
    <source>
        <dbReference type="EMBL" id="OAD41698.1"/>
    </source>
</evidence>
<dbReference type="Proteomes" id="UP000185657">
    <property type="component" value="Unassembled WGS sequence"/>
</dbReference>
<sequence length="73" mass="7742">MAAAFEVGSGVNPSALKVTIQLIAMGVILFVFAWVITQVFAAYQANRATASDVVGSFVKATVIFCLLATVVFW</sequence>
<accession>A0A163CER2</accession>
<reference evidence="3 4" key="1">
    <citation type="submission" date="2016-02" db="EMBL/GenBank/DDBJ databases">
        <title>Draft genome sequence of Hydrogenophaga sp. LPB0072.</title>
        <authorList>
            <person name="Shin S.-K."/>
            <person name="Yi H."/>
        </authorList>
    </citation>
    <scope>NUCLEOTIDE SEQUENCE [LARGE SCALE GENOMIC DNA]</scope>
    <source>
        <strain evidence="3 4">LPB0072</strain>
    </source>
</reference>
<reference evidence="2 5" key="2">
    <citation type="submission" date="2016-10" db="EMBL/GenBank/DDBJ databases">
        <title>Hydorgenophaga sp. LPB0072 isolated from gastropod.</title>
        <authorList>
            <person name="Kim E."/>
            <person name="Yi H."/>
        </authorList>
    </citation>
    <scope>NUCLEOTIDE SEQUENCE [LARGE SCALE GENOMIC DNA]</scope>
    <source>
        <strain evidence="2 5">LPB0072</strain>
    </source>
</reference>
<evidence type="ECO:0000256" key="1">
    <source>
        <dbReference type="SAM" id="Phobius"/>
    </source>
</evidence>
<dbReference type="Proteomes" id="UP000185680">
    <property type="component" value="Chromosome"/>
</dbReference>
<feature type="transmembrane region" description="Helical" evidence="1">
    <location>
        <begin position="53"/>
        <end position="72"/>
    </location>
</feature>
<dbReference type="EMBL" id="CP017476">
    <property type="protein sequence ID" value="AOW13411.1"/>
    <property type="molecule type" value="Genomic_DNA"/>
</dbReference>
<dbReference type="Pfam" id="PF11660">
    <property type="entry name" value="DUF3262"/>
    <property type="match status" value="1"/>
</dbReference>
<feature type="transmembrane region" description="Helical" evidence="1">
    <location>
        <begin position="20"/>
        <end position="41"/>
    </location>
</feature>